<evidence type="ECO:0000313" key="3">
    <source>
        <dbReference type="Proteomes" id="UP001595462"/>
    </source>
</evidence>
<dbReference type="EMBL" id="JBHRSS010000006">
    <property type="protein sequence ID" value="MFC3104892.1"/>
    <property type="molecule type" value="Genomic_DNA"/>
</dbReference>
<dbReference type="Gene3D" id="3.90.550.10">
    <property type="entry name" value="Spore Coat Polysaccharide Biosynthesis Protein SpsA, Chain A"/>
    <property type="match status" value="1"/>
</dbReference>
<comment type="caution">
    <text evidence="2">The sequence shown here is derived from an EMBL/GenBank/DDBJ whole genome shotgun (WGS) entry which is preliminary data.</text>
</comment>
<keyword evidence="3" id="KW-1185">Reference proteome</keyword>
<dbReference type="InterPro" id="IPR050834">
    <property type="entry name" value="Glycosyltransf_2"/>
</dbReference>
<dbReference type="PANTHER" id="PTHR43685">
    <property type="entry name" value="GLYCOSYLTRANSFERASE"/>
    <property type="match status" value="1"/>
</dbReference>
<evidence type="ECO:0000259" key="1">
    <source>
        <dbReference type="Pfam" id="PF00535"/>
    </source>
</evidence>
<feature type="domain" description="Glycosyltransferase 2-like" evidence="1">
    <location>
        <begin position="13"/>
        <end position="140"/>
    </location>
</feature>
<dbReference type="Pfam" id="PF00535">
    <property type="entry name" value="Glycos_transf_2"/>
    <property type="match status" value="1"/>
</dbReference>
<dbReference type="SUPFAM" id="SSF53448">
    <property type="entry name" value="Nucleotide-diphospho-sugar transferases"/>
    <property type="match status" value="1"/>
</dbReference>
<dbReference type="PANTHER" id="PTHR43685:SF2">
    <property type="entry name" value="GLYCOSYLTRANSFERASE 2-LIKE DOMAIN-CONTAINING PROTEIN"/>
    <property type="match status" value="1"/>
</dbReference>
<dbReference type="InterPro" id="IPR001173">
    <property type="entry name" value="Glyco_trans_2-like"/>
</dbReference>
<gene>
    <name evidence="2" type="ORF">ACFOSU_13500</name>
</gene>
<dbReference type="RefSeq" id="WP_380690454.1">
    <property type="nucleotide sequence ID" value="NZ_JBHRSS010000006.1"/>
</dbReference>
<accession>A0ABV7ETN9</accession>
<name>A0ABV7ETN9_9GAMM</name>
<proteinExistence type="predicted"/>
<dbReference type="InterPro" id="IPR029044">
    <property type="entry name" value="Nucleotide-diphossugar_trans"/>
</dbReference>
<organism evidence="2 3">
    <name type="scientific">Salinisphaera aquimarina</name>
    <dbReference type="NCBI Taxonomy" id="2094031"/>
    <lineage>
        <taxon>Bacteria</taxon>
        <taxon>Pseudomonadati</taxon>
        <taxon>Pseudomonadota</taxon>
        <taxon>Gammaproteobacteria</taxon>
        <taxon>Salinisphaerales</taxon>
        <taxon>Salinisphaeraceae</taxon>
        <taxon>Salinisphaera</taxon>
    </lineage>
</organism>
<sequence length="349" mass="39257">MTVDGATSVPRVTVCIPAYNASAYIGEAIESVLAQAYRDFELLVIDDCSVDDTVAICRQIGDERLRLIERDTNGGRPAVRNQGLAEARGEFLALLDADDRCLPDRLAQQVAFLDAHPQVDVLGSWWHTIDAHGNRLPAKKNHRRLSPDMVACYLLYRGVIHNPTVMARRAAMAGYAYDPEYSVAEDYDLWDRMRPAHGMAVLPARLIEYRSHDAQASTARVAESHARRQQIQARQLDALGMCFDARDVLFHHLLYTGRRMFEAQTGAYLDCAYVDWAADWLTRLVAANAERRCYPEPAFTRLAAQMWINVCRKAAKRVGPSVWLRCVGLPLARALPGAWWAERRHGNVP</sequence>
<evidence type="ECO:0000313" key="2">
    <source>
        <dbReference type="EMBL" id="MFC3104892.1"/>
    </source>
</evidence>
<reference evidence="3" key="1">
    <citation type="journal article" date="2019" name="Int. J. Syst. Evol. Microbiol.">
        <title>The Global Catalogue of Microorganisms (GCM) 10K type strain sequencing project: providing services to taxonomists for standard genome sequencing and annotation.</title>
        <authorList>
            <consortium name="The Broad Institute Genomics Platform"/>
            <consortium name="The Broad Institute Genome Sequencing Center for Infectious Disease"/>
            <person name="Wu L."/>
            <person name="Ma J."/>
        </authorList>
    </citation>
    <scope>NUCLEOTIDE SEQUENCE [LARGE SCALE GENOMIC DNA]</scope>
    <source>
        <strain evidence="3">KCTC 52640</strain>
    </source>
</reference>
<protein>
    <submittedName>
        <fullName evidence="2">Glycosyltransferase family 2 protein</fullName>
    </submittedName>
</protein>
<dbReference type="Proteomes" id="UP001595462">
    <property type="component" value="Unassembled WGS sequence"/>
</dbReference>